<organism evidence="3 4">
    <name type="scientific">Chryseotalea sanaruensis</name>
    <dbReference type="NCBI Taxonomy" id="2482724"/>
    <lineage>
        <taxon>Bacteria</taxon>
        <taxon>Pseudomonadati</taxon>
        <taxon>Bacteroidota</taxon>
        <taxon>Cytophagia</taxon>
        <taxon>Cytophagales</taxon>
        <taxon>Chryseotaleaceae</taxon>
        <taxon>Chryseotalea</taxon>
    </lineage>
</organism>
<accession>A0A401UEJ6</accession>
<gene>
    <name evidence="3" type="ORF">SanaruYs_35740</name>
</gene>
<name>A0A401UEJ6_9BACT</name>
<evidence type="ECO:0000256" key="2">
    <source>
        <dbReference type="SAM" id="SignalP"/>
    </source>
</evidence>
<feature type="region of interest" description="Disordered" evidence="1">
    <location>
        <begin position="28"/>
        <end position="49"/>
    </location>
</feature>
<evidence type="ECO:0000313" key="3">
    <source>
        <dbReference type="EMBL" id="GCC53331.1"/>
    </source>
</evidence>
<evidence type="ECO:0000313" key="4">
    <source>
        <dbReference type="Proteomes" id="UP000288227"/>
    </source>
</evidence>
<keyword evidence="2" id="KW-0732">Signal</keyword>
<dbReference type="AlphaFoldDB" id="A0A401UEJ6"/>
<sequence>MKTKTLILLAIVAVATLSFTFVNKQNAQSTKQTANNQEPIGGFVSEGTF</sequence>
<dbReference type="Proteomes" id="UP000288227">
    <property type="component" value="Unassembled WGS sequence"/>
</dbReference>
<feature type="signal peptide" evidence="2">
    <location>
        <begin position="1"/>
        <end position="27"/>
    </location>
</feature>
<dbReference type="EMBL" id="BHXQ01000007">
    <property type="protein sequence ID" value="GCC53331.1"/>
    <property type="molecule type" value="Genomic_DNA"/>
</dbReference>
<protein>
    <submittedName>
        <fullName evidence="3">Uncharacterized protein</fullName>
    </submittedName>
</protein>
<feature type="compositionally biased region" description="Polar residues" evidence="1">
    <location>
        <begin position="28"/>
        <end position="38"/>
    </location>
</feature>
<proteinExistence type="predicted"/>
<comment type="caution">
    <text evidence="3">The sequence shown here is derived from an EMBL/GenBank/DDBJ whole genome shotgun (WGS) entry which is preliminary data.</text>
</comment>
<feature type="chain" id="PRO_5019354495" evidence="2">
    <location>
        <begin position="28"/>
        <end position="49"/>
    </location>
</feature>
<keyword evidence="4" id="KW-1185">Reference proteome</keyword>
<dbReference type="RefSeq" id="WP_160118715.1">
    <property type="nucleotide sequence ID" value="NZ_BHXQ01000007.1"/>
</dbReference>
<reference evidence="3 4" key="1">
    <citation type="submission" date="2018-11" db="EMBL/GenBank/DDBJ databases">
        <title>Chryseotalea sanarue gen. nov., sp., nov., a member of the family Cytophagaceae, isolated from a brackish lake in Hamamatsu Japan.</title>
        <authorList>
            <person name="Maejima Y."/>
            <person name="Iino T."/>
            <person name="Muraguchi Y."/>
            <person name="Fukuda K."/>
            <person name="Ohkuma M."/>
            <person name="Moriuchi R."/>
            <person name="Dohra H."/>
            <person name="Kimbara K."/>
            <person name="Shintani M."/>
        </authorList>
    </citation>
    <scope>NUCLEOTIDE SEQUENCE [LARGE SCALE GENOMIC DNA]</scope>
    <source>
        <strain evidence="3 4">Ys</strain>
    </source>
</reference>
<evidence type="ECO:0000256" key="1">
    <source>
        <dbReference type="SAM" id="MobiDB-lite"/>
    </source>
</evidence>